<dbReference type="EMBL" id="AZFY01000155">
    <property type="protein sequence ID" value="KRM01077.1"/>
    <property type="molecule type" value="Genomic_DNA"/>
</dbReference>
<feature type="region of interest" description="Disordered" evidence="1">
    <location>
        <begin position="29"/>
        <end position="52"/>
    </location>
</feature>
<organism evidence="2 3">
    <name type="scientific">Lentilactobacillus farraginis DSM 18382 = JCM 14108</name>
    <dbReference type="NCBI Taxonomy" id="1423743"/>
    <lineage>
        <taxon>Bacteria</taxon>
        <taxon>Bacillati</taxon>
        <taxon>Bacillota</taxon>
        <taxon>Bacilli</taxon>
        <taxon>Lactobacillales</taxon>
        <taxon>Lactobacillaceae</taxon>
        <taxon>Lentilactobacillus</taxon>
    </lineage>
</organism>
<name>A0A0R1V7D7_9LACO</name>
<evidence type="ECO:0000256" key="1">
    <source>
        <dbReference type="SAM" id="MobiDB-lite"/>
    </source>
</evidence>
<keyword evidence="3" id="KW-1185">Reference proteome</keyword>
<dbReference type="AlphaFoldDB" id="A0A0R1V7D7"/>
<gene>
    <name evidence="2" type="ORF">FD41_GL001898</name>
</gene>
<evidence type="ECO:0000313" key="2">
    <source>
        <dbReference type="EMBL" id="KRM01077.1"/>
    </source>
</evidence>
<feature type="compositionally biased region" description="Basic and acidic residues" evidence="1">
    <location>
        <begin position="29"/>
        <end position="40"/>
    </location>
</feature>
<dbReference type="InterPro" id="IPR047909">
    <property type="entry name" value="SPJ_0845-like_N"/>
</dbReference>
<dbReference type="PATRIC" id="fig|1423743.5.peg.1955"/>
<dbReference type="RefSeq" id="WP_169790417.1">
    <property type="nucleotide sequence ID" value="NZ_AZFY01000155.1"/>
</dbReference>
<dbReference type="NCBIfam" id="NF040897">
    <property type="entry name" value="SPJ_0845_Nterm"/>
    <property type="match status" value="1"/>
</dbReference>
<sequence>MSLKINRQDDLDAIFGKFAEMNLDDDKRDKFLKHKKDDKDKKKKTDKRPEKK</sequence>
<protein>
    <submittedName>
        <fullName evidence="2">Uncharacterized protein</fullName>
    </submittedName>
</protein>
<comment type="caution">
    <text evidence="2">The sequence shown here is derived from an EMBL/GenBank/DDBJ whole genome shotgun (WGS) entry which is preliminary data.</text>
</comment>
<accession>A0A0R1V7D7</accession>
<evidence type="ECO:0000313" key="3">
    <source>
        <dbReference type="Proteomes" id="UP000051966"/>
    </source>
</evidence>
<proteinExistence type="predicted"/>
<dbReference type="Proteomes" id="UP000051966">
    <property type="component" value="Unassembled WGS sequence"/>
</dbReference>
<reference evidence="2 3" key="1">
    <citation type="journal article" date="2015" name="Genome Announc.">
        <title>Expanding the biotechnology potential of lactobacilli through comparative genomics of 213 strains and associated genera.</title>
        <authorList>
            <person name="Sun Z."/>
            <person name="Harris H.M."/>
            <person name="McCann A."/>
            <person name="Guo C."/>
            <person name="Argimon S."/>
            <person name="Zhang W."/>
            <person name="Yang X."/>
            <person name="Jeffery I.B."/>
            <person name="Cooney J.C."/>
            <person name="Kagawa T.F."/>
            <person name="Liu W."/>
            <person name="Song Y."/>
            <person name="Salvetti E."/>
            <person name="Wrobel A."/>
            <person name="Rasinkangas P."/>
            <person name="Parkhill J."/>
            <person name="Rea M.C."/>
            <person name="O'Sullivan O."/>
            <person name="Ritari J."/>
            <person name="Douillard F.P."/>
            <person name="Paul Ross R."/>
            <person name="Yang R."/>
            <person name="Briner A.E."/>
            <person name="Felis G.E."/>
            <person name="de Vos W.M."/>
            <person name="Barrangou R."/>
            <person name="Klaenhammer T.R."/>
            <person name="Caufield P.W."/>
            <person name="Cui Y."/>
            <person name="Zhang H."/>
            <person name="O'Toole P.W."/>
        </authorList>
    </citation>
    <scope>NUCLEOTIDE SEQUENCE [LARGE SCALE GENOMIC DNA]</scope>
    <source>
        <strain evidence="2 3">DSM 18382</strain>
    </source>
</reference>